<reference evidence="2 3" key="2">
    <citation type="submission" date="2020-03" db="EMBL/GenBank/DDBJ databases">
        <title>Roseomonas stagni sp. nov., isolated from pond water in Japan.</title>
        <authorList>
            <person name="Furuhata K."/>
            <person name="Miyamoto H."/>
            <person name="Goto K."/>
        </authorList>
    </citation>
    <scope>NUCLEOTIDE SEQUENCE [LARGE SCALE GENOMIC DNA]</scope>
    <source>
        <strain evidence="2 3">PeD5</strain>
    </source>
</reference>
<dbReference type="RefSeq" id="WP_164698198.1">
    <property type="nucleotide sequence ID" value="NZ_JAAIKB010000029.1"/>
</dbReference>
<dbReference type="AlphaFoldDB" id="A0A6M1LUZ0"/>
<dbReference type="EMBL" id="JAAIKB010000029">
    <property type="protein sequence ID" value="NGM24290.1"/>
    <property type="molecule type" value="Genomic_DNA"/>
</dbReference>
<proteinExistence type="predicted"/>
<organism evidence="2 3">
    <name type="scientific">Falsiroseomonas algicola</name>
    <dbReference type="NCBI Taxonomy" id="2716930"/>
    <lineage>
        <taxon>Bacteria</taxon>
        <taxon>Pseudomonadati</taxon>
        <taxon>Pseudomonadota</taxon>
        <taxon>Alphaproteobacteria</taxon>
        <taxon>Acetobacterales</taxon>
        <taxon>Roseomonadaceae</taxon>
        <taxon>Falsiroseomonas</taxon>
    </lineage>
</organism>
<reference evidence="2 3" key="1">
    <citation type="submission" date="2020-02" db="EMBL/GenBank/DDBJ databases">
        <authorList>
            <person name="Kim H.M."/>
            <person name="Jeon C.O."/>
        </authorList>
    </citation>
    <scope>NUCLEOTIDE SEQUENCE [LARGE SCALE GENOMIC DNA]</scope>
    <source>
        <strain evidence="2 3">PeD5</strain>
    </source>
</reference>
<keyword evidence="3" id="KW-1185">Reference proteome</keyword>
<gene>
    <name evidence="2" type="ORF">G3576_30145</name>
</gene>
<dbReference type="Proteomes" id="UP000475385">
    <property type="component" value="Unassembled WGS sequence"/>
</dbReference>
<accession>A0A6M1LUZ0</accession>
<comment type="caution">
    <text evidence="2">The sequence shown here is derived from an EMBL/GenBank/DDBJ whole genome shotgun (WGS) entry which is preliminary data.</text>
</comment>
<name>A0A6M1LUZ0_9PROT</name>
<protein>
    <submittedName>
        <fullName evidence="2">Uncharacterized protein</fullName>
    </submittedName>
</protein>
<feature type="region of interest" description="Disordered" evidence="1">
    <location>
        <begin position="1"/>
        <end position="86"/>
    </location>
</feature>
<evidence type="ECO:0000256" key="1">
    <source>
        <dbReference type="SAM" id="MobiDB-lite"/>
    </source>
</evidence>
<evidence type="ECO:0000313" key="3">
    <source>
        <dbReference type="Proteomes" id="UP000475385"/>
    </source>
</evidence>
<sequence length="86" mass="8847">MANRKQTPDDTEGATASDKPGYRGGARTQTEDTGVRQGGGKGQSMAGEKDARGLTIDSTVPKDNEAPVPGDAAKGPWAVHPEPKGD</sequence>
<evidence type="ECO:0000313" key="2">
    <source>
        <dbReference type="EMBL" id="NGM24290.1"/>
    </source>
</evidence>